<reference evidence="2 3" key="1">
    <citation type="journal article" date="2011" name="J. Bacteriol.">
        <title>Genome sequence of Salinisphaera shabanensis, a gammaproteobacterium from the harsh, variable environment of the brine-seawater interface of the Shaban Deep in the Red Sea.</title>
        <authorList>
            <person name="Antunes A."/>
            <person name="Alam I."/>
            <person name="Bajic V.B."/>
            <person name="Stingl U."/>
        </authorList>
    </citation>
    <scope>NUCLEOTIDE SEQUENCE [LARGE SCALE GENOMIC DNA]</scope>
    <source>
        <strain evidence="2 3">E1L3A</strain>
    </source>
</reference>
<dbReference type="OrthoDB" id="9802227at2"/>
<dbReference type="PANTHER" id="PTHR11608:SF0">
    <property type="entry name" value="BIFUNCTIONAL PROTEIN PYRR"/>
    <property type="match status" value="1"/>
</dbReference>
<dbReference type="eggNOG" id="COG2065">
    <property type="taxonomic scope" value="Bacteria"/>
</dbReference>
<dbReference type="GO" id="GO:0004845">
    <property type="term" value="F:uracil phosphoribosyltransferase activity"/>
    <property type="evidence" value="ECO:0007669"/>
    <property type="project" value="UniProtKB-EC"/>
</dbReference>
<protein>
    <submittedName>
        <fullName evidence="2">Bifunctional protein PyrR</fullName>
        <ecNumber evidence="2">2.4.2.9</ecNumber>
    </submittedName>
</protein>
<comment type="caution">
    <text evidence="2">The sequence shown here is derived from an EMBL/GenBank/DDBJ whole genome shotgun (WGS) entry which is preliminary data.</text>
</comment>
<evidence type="ECO:0000313" key="2">
    <source>
        <dbReference type="EMBL" id="ERJ20815.1"/>
    </source>
</evidence>
<dbReference type="EMBL" id="AFNV02000001">
    <property type="protein sequence ID" value="ERJ20815.1"/>
    <property type="molecule type" value="Genomic_DNA"/>
</dbReference>
<keyword evidence="2" id="KW-0328">Glycosyltransferase</keyword>
<keyword evidence="3" id="KW-1185">Reference proteome</keyword>
<dbReference type="NCBIfam" id="NF003545">
    <property type="entry name" value="PRK05205.1-1"/>
    <property type="match status" value="1"/>
</dbReference>
<dbReference type="RefSeq" id="WP_006913268.1">
    <property type="nucleotide sequence ID" value="NZ_AFNV02000001.1"/>
</dbReference>
<dbReference type="InterPro" id="IPR000836">
    <property type="entry name" value="PRTase_dom"/>
</dbReference>
<dbReference type="Proteomes" id="UP000006242">
    <property type="component" value="Unassembled WGS sequence"/>
</dbReference>
<dbReference type="Gene3D" id="3.40.50.2020">
    <property type="match status" value="1"/>
</dbReference>
<proteinExistence type="predicted"/>
<dbReference type="SUPFAM" id="SSF53271">
    <property type="entry name" value="PRTase-like"/>
    <property type="match status" value="1"/>
</dbReference>
<dbReference type="EC" id="2.4.2.9" evidence="2"/>
<dbReference type="CDD" id="cd06223">
    <property type="entry name" value="PRTases_typeI"/>
    <property type="match status" value="1"/>
</dbReference>
<dbReference type="STRING" id="1033802.SSPSH_000157"/>
<dbReference type="InterPro" id="IPR050137">
    <property type="entry name" value="PyrR_bifunctional"/>
</dbReference>
<evidence type="ECO:0000259" key="1">
    <source>
        <dbReference type="Pfam" id="PF00156"/>
    </source>
</evidence>
<reference evidence="2 3" key="2">
    <citation type="journal article" date="2013" name="PLoS ONE">
        <title>INDIGO - INtegrated Data Warehouse of MIcrobial GenOmes with Examples from the Red Sea Extremophiles.</title>
        <authorList>
            <person name="Alam I."/>
            <person name="Antunes A."/>
            <person name="Kamau A.A."/>
            <person name="Ba Alawi W."/>
            <person name="Kalkatawi M."/>
            <person name="Stingl U."/>
            <person name="Bajic V.B."/>
        </authorList>
    </citation>
    <scope>NUCLEOTIDE SEQUENCE [LARGE SCALE GENOMIC DNA]</scope>
    <source>
        <strain evidence="2 3">E1L3A</strain>
    </source>
</reference>
<gene>
    <name evidence="2" type="primary">pyrR</name>
    <name evidence="2" type="ORF">SSPSH_000157</name>
</gene>
<keyword evidence="2" id="KW-0808">Transferase</keyword>
<dbReference type="AlphaFoldDB" id="U2ESZ5"/>
<organism evidence="2 3">
    <name type="scientific">Salinisphaera shabanensis E1L3A</name>
    <dbReference type="NCBI Taxonomy" id="1033802"/>
    <lineage>
        <taxon>Bacteria</taxon>
        <taxon>Pseudomonadati</taxon>
        <taxon>Pseudomonadota</taxon>
        <taxon>Gammaproteobacteria</taxon>
        <taxon>Salinisphaerales</taxon>
        <taxon>Salinisphaeraceae</taxon>
        <taxon>Salinisphaera</taxon>
    </lineage>
</organism>
<feature type="domain" description="Phosphoribosyltransferase" evidence="1">
    <location>
        <begin position="36"/>
        <end position="140"/>
    </location>
</feature>
<dbReference type="Pfam" id="PF00156">
    <property type="entry name" value="Pribosyltran"/>
    <property type="match status" value="1"/>
</dbReference>
<evidence type="ECO:0000313" key="3">
    <source>
        <dbReference type="Proteomes" id="UP000006242"/>
    </source>
</evidence>
<accession>U2ESZ5</accession>
<name>U2ESZ5_9GAMM</name>
<dbReference type="InterPro" id="IPR029057">
    <property type="entry name" value="PRTase-like"/>
</dbReference>
<dbReference type="PANTHER" id="PTHR11608">
    <property type="entry name" value="BIFUNCTIONAL PROTEIN PYRR"/>
    <property type="match status" value="1"/>
</dbReference>
<sequence>MNTRDTTPSQTLDVDAALATLESALAPLVAADPDAVMIGIETGGAWIAERLHAHFALAAPLGSLNISFYRDDFSTIGLHPSVGPSRIDADIDGKTVILVDDVLYTGRTVRAALNELFDYGRPAAVKLAVLVDRGARELPFAPDAVGMQLDIADGERIKLTGPEPLCLVMQ</sequence>